<dbReference type="KEGG" id="tpro:Ga0080559_TMP1021"/>
<dbReference type="AlphaFoldDB" id="A0A1U7D0Y5"/>
<name>A0A1U7D0Y5_9RHOB</name>
<evidence type="ECO:0000313" key="1">
    <source>
        <dbReference type="EMBL" id="APX21817.1"/>
    </source>
</evidence>
<sequence>MAYVYPRKLARGLTGSDPPLVLSDKVHLGLKLPGFCLEWAEALYMRLSREAFRTLEVDMAMSPARLWRPFEHSGVMVRASGRPFRSGLVLDPCRDEGLLHWAPAADDRPFRWQPLEPVLWEKKFGRKPWCARDPLEAVLQRGQVP</sequence>
<keyword evidence="2" id="KW-1185">Reference proteome</keyword>
<dbReference type="Proteomes" id="UP000186559">
    <property type="component" value="Chromosome"/>
</dbReference>
<organism evidence="1 2">
    <name type="scientific">Salipiger profundus</name>
    <dbReference type="NCBI Taxonomy" id="1229727"/>
    <lineage>
        <taxon>Bacteria</taxon>
        <taxon>Pseudomonadati</taxon>
        <taxon>Pseudomonadota</taxon>
        <taxon>Alphaproteobacteria</taxon>
        <taxon>Rhodobacterales</taxon>
        <taxon>Roseobacteraceae</taxon>
        <taxon>Salipiger</taxon>
    </lineage>
</organism>
<protein>
    <submittedName>
        <fullName evidence="1">Uncharacterized protein</fullName>
    </submittedName>
</protein>
<accession>A0A1U7D0Y5</accession>
<dbReference type="EMBL" id="CP014796">
    <property type="protein sequence ID" value="APX21817.1"/>
    <property type="molecule type" value="Genomic_DNA"/>
</dbReference>
<evidence type="ECO:0000313" key="2">
    <source>
        <dbReference type="Proteomes" id="UP000186559"/>
    </source>
</evidence>
<reference evidence="1 2" key="1">
    <citation type="submission" date="2016-03" db="EMBL/GenBank/DDBJ databases">
        <title>Deep-sea bacteria in the southern Pacific.</title>
        <authorList>
            <person name="Tang K."/>
        </authorList>
    </citation>
    <scope>NUCLEOTIDE SEQUENCE [LARGE SCALE GENOMIC DNA]</scope>
    <source>
        <strain evidence="1 2">JLT2016</strain>
    </source>
</reference>
<dbReference type="STRING" id="1229727.Ga0080559_TMP1021"/>
<gene>
    <name evidence="1" type="ORF">Ga0080559_TMP1021</name>
</gene>
<proteinExistence type="predicted"/>